<organism evidence="2 3">
    <name type="scientific">Nocardioides cremeus</name>
    <dbReference type="NCBI Taxonomy" id="3058044"/>
    <lineage>
        <taxon>Bacteria</taxon>
        <taxon>Bacillati</taxon>
        <taxon>Actinomycetota</taxon>
        <taxon>Actinomycetes</taxon>
        <taxon>Propionibacteriales</taxon>
        <taxon>Nocardioidaceae</taxon>
        <taxon>Nocardioides</taxon>
    </lineage>
</organism>
<accession>A0ABT8TMD4</accession>
<gene>
    <name evidence="2" type="ORF">QWJ41_04560</name>
</gene>
<feature type="transmembrane region" description="Helical" evidence="1">
    <location>
        <begin position="154"/>
        <end position="172"/>
    </location>
</feature>
<keyword evidence="1" id="KW-0812">Transmembrane</keyword>
<sequence length="245" mass="24509">MWSRAAVLGPVVLVSGAVSHVAADGRLPSVVPMVLVLAACTVLSAFFLRSRASALRLVALLVGGQAATHLLLSVTAGHHGAGSGASGPSPAPGSSAGPALQVVADDGGRRVGSLADHFDAASAAGGRAGEAVTAGPLAQASAHLVEHTLAQGPLMLLAHTLGAVVLGLWLAVGESALWHLLVLASVKARVAATLPLALLPLHASALGGLDASRRLPVPPLLLLPLERTLPHRLVTRRGPPFLLAA</sequence>
<dbReference type="Proteomes" id="UP001168363">
    <property type="component" value="Unassembled WGS sequence"/>
</dbReference>
<dbReference type="EMBL" id="JAULSC010000003">
    <property type="protein sequence ID" value="MDO3394976.1"/>
    <property type="molecule type" value="Genomic_DNA"/>
</dbReference>
<keyword evidence="1" id="KW-1133">Transmembrane helix</keyword>
<comment type="caution">
    <text evidence="2">The sequence shown here is derived from an EMBL/GenBank/DDBJ whole genome shotgun (WGS) entry which is preliminary data.</text>
</comment>
<evidence type="ECO:0000256" key="1">
    <source>
        <dbReference type="SAM" id="Phobius"/>
    </source>
</evidence>
<evidence type="ECO:0000313" key="3">
    <source>
        <dbReference type="Proteomes" id="UP001168363"/>
    </source>
</evidence>
<evidence type="ECO:0000313" key="2">
    <source>
        <dbReference type="EMBL" id="MDO3394976.1"/>
    </source>
</evidence>
<reference evidence="2" key="1">
    <citation type="submission" date="2023-06" db="EMBL/GenBank/DDBJ databases">
        <title>Genome sequence of Nocardioides sp. SOB44.</title>
        <authorList>
            <person name="Zhang G."/>
        </authorList>
    </citation>
    <scope>NUCLEOTIDE SEQUENCE</scope>
    <source>
        <strain evidence="2">SOB44</strain>
    </source>
</reference>
<evidence type="ECO:0008006" key="4">
    <source>
        <dbReference type="Google" id="ProtNLM"/>
    </source>
</evidence>
<feature type="transmembrane region" description="Helical" evidence="1">
    <location>
        <begin position="29"/>
        <end position="48"/>
    </location>
</feature>
<keyword evidence="3" id="KW-1185">Reference proteome</keyword>
<dbReference type="RefSeq" id="WP_302705978.1">
    <property type="nucleotide sequence ID" value="NZ_JAULSC010000003.1"/>
</dbReference>
<protein>
    <recommendedName>
        <fullName evidence="4">Integral membrane protein</fullName>
    </recommendedName>
</protein>
<name>A0ABT8TMD4_9ACTN</name>
<keyword evidence="1" id="KW-0472">Membrane</keyword>
<proteinExistence type="predicted"/>